<dbReference type="Gene3D" id="1.20.1250.20">
    <property type="entry name" value="MFS general substrate transporter like domains"/>
    <property type="match status" value="1"/>
</dbReference>
<feature type="transmembrane region" description="Helical" evidence="5">
    <location>
        <begin position="28"/>
        <end position="46"/>
    </location>
</feature>
<name>A0A8R2D465_ACYPI</name>
<dbReference type="GO" id="GO:0022857">
    <property type="term" value="F:transmembrane transporter activity"/>
    <property type="evidence" value="ECO:0007669"/>
    <property type="project" value="InterPro"/>
</dbReference>
<keyword evidence="3 5" id="KW-1133">Transmembrane helix</keyword>
<organism evidence="6 7">
    <name type="scientific">Acyrthosiphon pisum</name>
    <name type="common">Pea aphid</name>
    <dbReference type="NCBI Taxonomy" id="7029"/>
    <lineage>
        <taxon>Eukaryota</taxon>
        <taxon>Metazoa</taxon>
        <taxon>Ecdysozoa</taxon>
        <taxon>Arthropoda</taxon>
        <taxon>Hexapoda</taxon>
        <taxon>Insecta</taxon>
        <taxon>Pterygota</taxon>
        <taxon>Neoptera</taxon>
        <taxon>Paraneoptera</taxon>
        <taxon>Hemiptera</taxon>
        <taxon>Sternorrhyncha</taxon>
        <taxon>Aphidomorpha</taxon>
        <taxon>Aphidoidea</taxon>
        <taxon>Aphididae</taxon>
        <taxon>Macrosiphini</taxon>
        <taxon>Acyrthosiphon</taxon>
    </lineage>
</organism>
<sequence length="408" mass="45820">MCLEWTWHDDDVTTENDWSTSENMSKTLIYGGAIISAGPAALIASMQTKLREVLTIGTLFTLCGSIVLMTCSTGALSTLITGRILHGMGAGIVCVVVPNYAAEITEPKYRDVLTGLHHIYLLSGMMLSHFADDYCTYSYVNVGIVGMAILNLIVLCVIEDPPCFQLIFYENLRKSESDCKCIDVSSNSCHKLLRYRDIDKIMELSSIFTKKQYYRPLFINICLISIQQFTGNISLMDKLHCAYGKQLPISGMLSTITGFQLISSICCLLTIYILGKKNLLIISGIGMTITLSLVINTLYYMKSFDKLWLPNLIIMYIIFYSIGYGPIPWILMPQICPRKSKLWTSGVAVSLYAFLNLIINQPFINNIRYMMYMSSGVDIFLFMFTIVSVFGTVFACIFIPKIKDRISS</sequence>
<dbReference type="InterPro" id="IPR036259">
    <property type="entry name" value="MFS_trans_sf"/>
</dbReference>
<evidence type="ECO:0000313" key="7">
    <source>
        <dbReference type="Proteomes" id="UP000007819"/>
    </source>
</evidence>
<reference evidence="6" key="2">
    <citation type="submission" date="2022-06" db="UniProtKB">
        <authorList>
            <consortium name="EnsemblMetazoa"/>
        </authorList>
    </citation>
    <scope>IDENTIFICATION</scope>
</reference>
<dbReference type="GO" id="GO:0016020">
    <property type="term" value="C:membrane"/>
    <property type="evidence" value="ECO:0007669"/>
    <property type="project" value="UniProtKB-SubCell"/>
</dbReference>
<evidence type="ECO:0000256" key="4">
    <source>
        <dbReference type="ARBA" id="ARBA00023136"/>
    </source>
</evidence>
<feature type="transmembrane region" description="Helical" evidence="5">
    <location>
        <begin position="217"/>
        <end position="235"/>
    </location>
</feature>
<protein>
    <recommendedName>
        <fullName evidence="8">Major facilitator superfamily (MFS) profile domain-containing protein</fullName>
    </recommendedName>
</protein>
<evidence type="ECO:0000256" key="2">
    <source>
        <dbReference type="ARBA" id="ARBA00022692"/>
    </source>
</evidence>
<dbReference type="AlphaFoldDB" id="A0A8R2D465"/>
<feature type="transmembrane region" description="Helical" evidence="5">
    <location>
        <begin position="279"/>
        <end position="301"/>
    </location>
</feature>
<dbReference type="PANTHER" id="PTHR48021">
    <property type="match status" value="1"/>
</dbReference>
<reference evidence="7" key="1">
    <citation type="submission" date="2010-06" db="EMBL/GenBank/DDBJ databases">
        <authorList>
            <person name="Jiang H."/>
            <person name="Abraham K."/>
            <person name="Ali S."/>
            <person name="Alsbrooks S.L."/>
            <person name="Anim B.N."/>
            <person name="Anosike U.S."/>
            <person name="Attaway T."/>
            <person name="Bandaranaike D.P."/>
            <person name="Battles P.K."/>
            <person name="Bell S.N."/>
            <person name="Bell A.V."/>
            <person name="Beltran B."/>
            <person name="Bickham C."/>
            <person name="Bustamante Y."/>
            <person name="Caleb T."/>
            <person name="Canada A."/>
            <person name="Cardenas V."/>
            <person name="Carter K."/>
            <person name="Chacko J."/>
            <person name="Chandrabose M.N."/>
            <person name="Chavez D."/>
            <person name="Chavez A."/>
            <person name="Chen L."/>
            <person name="Chu H.-S."/>
            <person name="Claassen K.J."/>
            <person name="Cockrell R."/>
            <person name="Collins M."/>
            <person name="Cooper J.A."/>
            <person name="Cree A."/>
            <person name="Curry S.M."/>
            <person name="Da Y."/>
            <person name="Dao M.D."/>
            <person name="Das B."/>
            <person name="Davila M.-L."/>
            <person name="Davy-Carroll L."/>
            <person name="Denson S."/>
            <person name="Dinh H."/>
            <person name="Ebong V.E."/>
            <person name="Edwards J.R."/>
            <person name="Egan A."/>
            <person name="El-Daye J."/>
            <person name="Escobedo L."/>
            <person name="Fernandez S."/>
            <person name="Fernando P.R."/>
            <person name="Flagg N."/>
            <person name="Forbes L.D."/>
            <person name="Fowler R.G."/>
            <person name="Fu Q."/>
            <person name="Gabisi R.A."/>
            <person name="Ganer J."/>
            <person name="Garbino Pronczuk A."/>
            <person name="Garcia R.M."/>
            <person name="Garner T."/>
            <person name="Garrett T.E."/>
            <person name="Gonzalez D.A."/>
            <person name="Hamid H."/>
            <person name="Hawkins E.S."/>
            <person name="Hirani K."/>
            <person name="Hogues M.E."/>
            <person name="Hollins B."/>
            <person name="Hsiao C.-H."/>
            <person name="Jabil R."/>
            <person name="James M.L."/>
            <person name="Jhangiani S.N."/>
            <person name="Johnson B."/>
            <person name="Johnson Q."/>
            <person name="Joshi V."/>
            <person name="Kalu J.B."/>
            <person name="Kam C."/>
            <person name="Kashfia A."/>
            <person name="Keebler J."/>
            <person name="Kisamo H."/>
            <person name="Kovar C.L."/>
            <person name="Lago L.A."/>
            <person name="Lai C.-Y."/>
            <person name="Laidlaw J."/>
            <person name="Lara F."/>
            <person name="Le T.-K."/>
            <person name="Lee S.L."/>
            <person name="Legall F.H."/>
            <person name="Lemon S.J."/>
            <person name="Lewis L.R."/>
            <person name="Li B."/>
            <person name="Liu Y."/>
            <person name="Liu Y.-S."/>
            <person name="Lopez J."/>
            <person name="Lozado R.J."/>
            <person name="Lu J."/>
            <person name="Madu R.C."/>
            <person name="Maheshwari M."/>
            <person name="Maheshwari R."/>
            <person name="Malloy K."/>
            <person name="Martinez E."/>
            <person name="Mathew T."/>
            <person name="Mercado I.C."/>
            <person name="Mercado C."/>
            <person name="Meyer B."/>
            <person name="Montgomery K."/>
            <person name="Morgan M.B."/>
            <person name="Munidasa M."/>
            <person name="Nazareth L.V."/>
            <person name="Nelson J."/>
            <person name="Ng B.M."/>
            <person name="Nguyen N.B."/>
            <person name="Nguyen P.Q."/>
            <person name="Nguyen T."/>
            <person name="Obregon M."/>
            <person name="Okwuonu G.O."/>
            <person name="Onwere C.G."/>
            <person name="Orozco G."/>
            <person name="Parra A."/>
            <person name="Patel S."/>
            <person name="Patil S."/>
            <person name="Perez A."/>
            <person name="Perez Y."/>
            <person name="Pham C."/>
            <person name="Primus E.L."/>
            <person name="Pu L.-L."/>
            <person name="Puazo M."/>
            <person name="Qin X."/>
            <person name="Quiroz J.B."/>
            <person name="Reese J."/>
            <person name="Richards S."/>
            <person name="Rives C.M."/>
            <person name="Robberts R."/>
            <person name="Ruiz S.J."/>
            <person name="Ruiz M.J."/>
            <person name="Santibanez J."/>
            <person name="Schneider B.W."/>
            <person name="Sisson I."/>
            <person name="Smith M."/>
            <person name="Sodergren E."/>
            <person name="Song X.-Z."/>
            <person name="Song B.B."/>
            <person name="Summersgill H."/>
            <person name="Thelus R."/>
            <person name="Thornton R.D."/>
            <person name="Trejos Z.Y."/>
            <person name="Usmani K."/>
            <person name="Vattathil S."/>
            <person name="Villasana D."/>
            <person name="Walker D.L."/>
            <person name="Wang S."/>
            <person name="Wang K."/>
            <person name="White C.S."/>
            <person name="Williams A.C."/>
            <person name="Williamson J."/>
            <person name="Wilson K."/>
            <person name="Woghiren I.O."/>
            <person name="Woodworth J.R."/>
            <person name="Worley K.C."/>
            <person name="Wright R.A."/>
            <person name="Wu W."/>
            <person name="Young L."/>
            <person name="Zhang L."/>
            <person name="Zhang J."/>
            <person name="Zhu Y."/>
            <person name="Muzny D.M."/>
            <person name="Weinstock G."/>
            <person name="Gibbs R.A."/>
        </authorList>
    </citation>
    <scope>NUCLEOTIDE SEQUENCE [LARGE SCALE GENOMIC DNA]</scope>
    <source>
        <strain evidence="7">LSR1</strain>
    </source>
</reference>
<dbReference type="EnsemblMetazoa" id="XM_016805096.2">
    <property type="protein sequence ID" value="XP_016660585.1"/>
    <property type="gene ID" value="LOC107883964"/>
</dbReference>
<keyword evidence="2 5" id="KW-0812">Transmembrane</keyword>
<dbReference type="InterPro" id="IPR005828">
    <property type="entry name" value="MFS_sugar_transport-like"/>
</dbReference>
<evidence type="ECO:0000256" key="5">
    <source>
        <dbReference type="SAM" id="Phobius"/>
    </source>
</evidence>
<keyword evidence="4 5" id="KW-0472">Membrane</keyword>
<evidence type="ECO:0008006" key="8">
    <source>
        <dbReference type="Google" id="ProtNLM"/>
    </source>
</evidence>
<dbReference type="SUPFAM" id="SSF103473">
    <property type="entry name" value="MFS general substrate transporter"/>
    <property type="match status" value="1"/>
</dbReference>
<evidence type="ECO:0000256" key="1">
    <source>
        <dbReference type="ARBA" id="ARBA00004141"/>
    </source>
</evidence>
<dbReference type="OrthoDB" id="508119at2759"/>
<dbReference type="PRINTS" id="PR00171">
    <property type="entry name" value="SUGRTRNSPORT"/>
</dbReference>
<accession>A0A8R2D465</accession>
<dbReference type="Proteomes" id="UP000007819">
    <property type="component" value="Chromosome A2"/>
</dbReference>
<feature type="transmembrane region" description="Helical" evidence="5">
    <location>
        <begin position="247"/>
        <end position="272"/>
    </location>
</feature>
<feature type="transmembrane region" description="Helical" evidence="5">
    <location>
        <begin position="137"/>
        <end position="158"/>
    </location>
</feature>
<dbReference type="KEGG" id="api:107883964"/>
<dbReference type="InterPro" id="IPR050549">
    <property type="entry name" value="MFS_Trehalose_Transporter"/>
</dbReference>
<feature type="transmembrane region" description="Helical" evidence="5">
    <location>
        <begin position="53"/>
        <end position="77"/>
    </location>
</feature>
<feature type="transmembrane region" description="Helical" evidence="5">
    <location>
        <begin position="342"/>
        <end position="359"/>
    </location>
</feature>
<proteinExistence type="predicted"/>
<dbReference type="PROSITE" id="PS00217">
    <property type="entry name" value="SUGAR_TRANSPORT_2"/>
    <property type="match status" value="1"/>
</dbReference>
<dbReference type="Pfam" id="PF00083">
    <property type="entry name" value="Sugar_tr"/>
    <property type="match status" value="1"/>
</dbReference>
<dbReference type="GeneID" id="107883964"/>
<evidence type="ECO:0000256" key="3">
    <source>
        <dbReference type="ARBA" id="ARBA00022989"/>
    </source>
</evidence>
<dbReference type="RefSeq" id="XP_016660585.1">
    <property type="nucleotide sequence ID" value="XM_016805096.1"/>
</dbReference>
<dbReference type="InterPro" id="IPR005829">
    <property type="entry name" value="Sugar_transporter_CS"/>
</dbReference>
<evidence type="ECO:0000313" key="6">
    <source>
        <dbReference type="EnsemblMetazoa" id="XP_016660585.1"/>
    </source>
</evidence>
<keyword evidence="7" id="KW-1185">Reference proteome</keyword>
<dbReference type="PANTHER" id="PTHR48021:SF1">
    <property type="entry name" value="GH07001P-RELATED"/>
    <property type="match status" value="1"/>
</dbReference>
<dbReference type="InterPro" id="IPR003663">
    <property type="entry name" value="Sugar/inositol_transpt"/>
</dbReference>
<feature type="transmembrane region" description="Helical" evidence="5">
    <location>
        <begin position="307"/>
        <end position="330"/>
    </location>
</feature>
<comment type="subcellular location">
    <subcellularLocation>
        <location evidence="1">Membrane</location>
        <topology evidence="1">Multi-pass membrane protein</topology>
    </subcellularLocation>
</comment>
<feature type="transmembrane region" description="Helical" evidence="5">
    <location>
        <begin position="379"/>
        <end position="399"/>
    </location>
</feature>